<dbReference type="Proteomes" id="UP000325161">
    <property type="component" value="Chromosome"/>
</dbReference>
<reference evidence="1 2" key="1">
    <citation type="submission" date="2019-08" db="EMBL/GenBank/DDBJ databases">
        <title>Amphibian skin-associated Pigmentiphaga: genome sequence and occurrence across geography and hosts.</title>
        <authorList>
            <person name="Bletz M.C."/>
            <person name="Bunk B."/>
            <person name="Sproeer C."/>
            <person name="Biwer P."/>
            <person name="Reiter S."/>
            <person name="Rabemananjara F.C.E."/>
            <person name="Schulz S."/>
            <person name="Overmann J."/>
            <person name="Vences M."/>
        </authorList>
    </citation>
    <scope>NUCLEOTIDE SEQUENCE [LARGE SCALE GENOMIC DNA]</scope>
    <source>
        <strain evidence="1 2">Mada1488</strain>
    </source>
</reference>
<gene>
    <name evidence="1" type="ORF">FXN63_13485</name>
</gene>
<name>A0A5C0AWG0_9BURK</name>
<evidence type="ECO:0000313" key="1">
    <source>
        <dbReference type="EMBL" id="QEI06729.1"/>
    </source>
</evidence>
<dbReference type="OrthoDB" id="89044at2"/>
<dbReference type="InterPro" id="IPR035901">
    <property type="entry name" value="GIY-YIG_endonuc_sf"/>
</dbReference>
<keyword evidence="2" id="KW-1185">Reference proteome</keyword>
<evidence type="ECO:0000313" key="2">
    <source>
        <dbReference type="Proteomes" id="UP000325161"/>
    </source>
</evidence>
<proteinExistence type="predicted"/>
<protein>
    <submittedName>
        <fullName evidence="1">GIY-YIG nuclease family protein</fullName>
    </submittedName>
</protein>
<accession>A0A5C0AWG0</accession>
<dbReference type="Gene3D" id="3.40.1440.10">
    <property type="entry name" value="GIY-YIG endonuclease"/>
    <property type="match status" value="1"/>
</dbReference>
<sequence length="270" mass="30897">MLVFDLVRLMDPDVTPDNTKVHLAAWNGSEDPLQVYFQGQFDDWQAWQTQRNFDQPYVLSLIKMPEQDRWLYAGVYASGGYDTLDDGQHFKYRLKPVKACAEMAGRLMANFTRPGRQSYLEAADYDQDILVHELRPERIHMAEFPGFKKVDLAYRDLNILVRQNSTSWRVALSNVAGVYLVSDPEAGRLYIGSAHGEGGIWSQWSRFIHGSGDDEELMNVIAELGAERARLFRFSILEIADMHASPEDVLDREAHWKGVLLFHGHGYRTG</sequence>
<organism evidence="1 2">
    <name type="scientific">Pigmentiphaga aceris</name>
    <dbReference type="NCBI Taxonomy" id="1940612"/>
    <lineage>
        <taxon>Bacteria</taxon>
        <taxon>Pseudomonadati</taxon>
        <taxon>Pseudomonadota</taxon>
        <taxon>Betaproteobacteria</taxon>
        <taxon>Burkholderiales</taxon>
        <taxon>Alcaligenaceae</taxon>
        <taxon>Pigmentiphaga</taxon>
    </lineage>
</organism>
<dbReference type="EMBL" id="CP043046">
    <property type="protein sequence ID" value="QEI06729.1"/>
    <property type="molecule type" value="Genomic_DNA"/>
</dbReference>
<dbReference type="AlphaFoldDB" id="A0A5C0AWG0"/>
<dbReference type="RefSeq" id="WP_148815618.1">
    <property type="nucleotide sequence ID" value="NZ_CP043046.1"/>
</dbReference>
<dbReference type="KEGG" id="pacr:FXN63_13485"/>
<dbReference type="CDD" id="cd10446">
    <property type="entry name" value="GIY-YIG_unchar_1"/>
    <property type="match status" value="1"/>
</dbReference>